<dbReference type="Gene3D" id="3.40.525.10">
    <property type="entry name" value="CRAL-TRIO lipid binding domain"/>
    <property type="match status" value="1"/>
</dbReference>
<dbReference type="GO" id="GO:0005886">
    <property type="term" value="C:plasma membrane"/>
    <property type="evidence" value="ECO:0007669"/>
    <property type="project" value="UniProtKB-SubCell"/>
</dbReference>
<dbReference type="SUPFAM" id="SSF46938">
    <property type="entry name" value="CRAL/TRIO N-terminal domain"/>
    <property type="match status" value="1"/>
</dbReference>
<dbReference type="InterPro" id="IPR001251">
    <property type="entry name" value="CRAL-TRIO_dom"/>
</dbReference>
<dbReference type="SUPFAM" id="SSF52087">
    <property type="entry name" value="CRAL/TRIO domain"/>
    <property type="match status" value="1"/>
</dbReference>
<dbReference type="Proteomes" id="UP000290289">
    <property type="component" value="Chromosome 4"/>
</dbReference>
<keyword evidence="3" id="KW-0813">Transport</keyword>
<dbReference type="InterPro" id="IPR036865">
    <property type="entry name" value="CRAL-TRIO_dom_sf"/>
</dbReference>
<dbReference type="PANTHER" id="PTHR45657:SF50">
    <property type="entry name" value="PHOSPHATIDYLINOSITOL_PHOSPHATIDYLCHOLINE TRANSFER PROTEIN SFH11"/>
    <property type="match status" value="1"/>
</dbReference>
<evidence type="ECO:0000256" key="5">
    <source>
        <dbReference type="ARBA" id="ARBA00038020"/>
    </source>
</evidence>
<evidence type="ECO:0000256" key="1">
    <source>
        <dbReference type="ARBA" id="ARBA00004202"/>
    </source>
</evidence>
<evidence type="ECO:0000256" key="3">
    <source>
        <dbReference type="ARBA" id="ARBA00022927"/>
    </source>
</evidence>
<dbReference type="InterPro" id="IPR051026">
    <property type="entry name" value="PI/PC_transfer"/>
</dbReference>
<keyword evidence="3" id="KW-0653">Protein transport</keyword>
<evidence type="ECO:0000259" key="7">
    <source>
        <dbReference type="PROSITE" id="PS50191"/>
    </source>
</evidence>
<dbReference type="InterPro" id="IPR011074">
    <property type="entry name" value="CRAL/TRIO_N_dom"/>
</dbReference>
<dbReference type="GO" id="GO:0015031">
    <property type="term" value="P:protein transport"/>
    <property type="evidence" value="ECO:0007669"/>
    <property type="project" value="UniProtKB-KW"/>
</dbReference>
<dbReference type="GO" id="GO:0000139">
    <property type="term" value="C:Golgi membrane"/>
    <property type="evidence" value="ECO:0007669"/>
    <property type="project" value="UniProtKB-SubCell"/>
</dbReference>
<proteinExistence type="inferred from homology"/>
<comment type="caution">
    <text evidence="8">The sequence shown here is derived from an EMBL/GenBank/DDBJ whole genome shotgun (WGS) entry which is preliminary data.</text>
</comment>
<name>A0A498K5D0_MALDO</name>
<dbReference type="SMART" id="SM00516">
    <property type="entry name" value="SEC14"/>
    <property type="match status" value="1"/>
</dbReference>
<dbReference type="AlphaFoldDB" id="A0A498K5D0"/>
<dbReference type="SMART" id="SM01100">
    <property type="entry name" value="CRAL_TRIO_N"/>
    <property type="match status" value="1"/>
</dbReference>
<dbReference type="InterPro" id="IPR036273">
    <property type="entry name" value="CRAL/TRIO_N_dom_sf"/>
</dbReference>
<organism evidence="8 9">
    <name type="scientific">Malus domestica</name>
    <name type="common">Apple</name>
    <name type="synonym">Pyrus malus</name>
    <dbReference type="NCBI Taxonomy" id="3750"/>
    <lineage>
        <taxon>Eukaryota</taxon>
        <taxon>Viridiplantae</taxon>
        <taxon>Streptophyta</taxon>
        <taxon>Embryophyta</taxon>
        <taxon>Tracheophyta</taxon>
        <taxon>Spermatophyta</taxon>
        <taxon>Magnoliopsida</taxon>
        <taxon>eudicotyledons</taxon>
        <taxon>Gunneridae</taxon>
        <taxon>Pentapetalae</taxon>
        <taxon>rosids</taxon>
        <taxon>fabids</taxon>
        <taxon>Rosales</taxon>
        <taxon>Rosaceae</taxon>
        <taxon>Amygdaloideae</taxon>
        <taxon>Maleae</taxon>
        <taxon>Malus</taxon>
    </lineage>
</organism>
<gene>
    <name evidence="8" type="ORF">DVH24_001419</name>
</gene>
<evidence type="ECO:0000256" key="6">
    <source>
        <dbReference type="SAM" id="Coils"/>
    </source>
</evidence>
<keyword evidence="9" id="KW-1185">Reference proteome</keyword>
<feature type="coiled-coil region" evidence="6">
    <location>
        <begin position="391"/>
        <end position="418"/>
    </location>
</feature>
<feature type="domain" description="CRAL-TRIO" evidence="7">
    <location>
        <begin position="166"/>
        <end position="340"/>
    </location>
</feature>
<evidence type="ECO:0000313" key="8">
    <source>
        <dbReference type="EMBL" id="RXI01185.1"/>
    </source>
</evidence>
<keyword evidence="4" id="KW-0333">Golgi apparatus</keyword>
<evidence type="ECO:0000256" key="4">
    <source>
        <dbReference type="ARBA" id="ARBA00023034"/>
    </source>
</evidence>
<comment type="similarity">
    <text evidence="5">Belongs to the SFH family.</text>
</comment>
<dbReference type="PROSITE" id="PS50191">
    <property type="entry name" value="CRAL_TRIO"/>
    <property type="match status" value="1"/>
</dbReference>
<keyword evidence="6" id="KW-0175">Coiled coil</keyword>
<reference evidence="8 9" key="1">
    <citation type="submission" date="2018-10" db="EMBL/GenBank/DDBJ databases">
        <title>A high-quality apple genome assembly.</title>
        <authorList>
            <person name="Hu J."/>
        </authorList>
    </citation>
    <scope>NUCLEOTIDE SEQUENCE [LARGE SCALE GENOMIC DNA]</scope>
    <source>
        <strain evidence="9">cv. HFTH1</strain>
        <tissue evidence="8">Young leaf</tissue>
    </source>
</reference>
<dbReference type="Gene3D" id="1.10.8.20">
    <property type="entry name" value="N-terminal domain of phosphatidylinositol transfer protein sec14p"/>
    <property type="match status" value="1"/>
</dbReference>
<comment type="subcellular location">
    <subcellularLocation>
        <location evidence="1">Cell membrane</location>
        <topology evidence="1">Peripheral membrane protein</topology>
    </subcellularLocation>
    <subcellularLocation>
        <location evidence="2">Golgi apparatus membrane</location>
        <topology evidence="2">Peripheral membrane protein</topology>
    </subcellularLocation>
</comment>
<accession>A0A498K5D0</accession>
<dbReference type="Pfam" id="PF00650">
    <property type="entry name" value="CRAL_TRIO"/>
    <property type="match status" value="1"/>
</dbReference>
<protein>
    <recommendedName>
        <fullName evidence="7">CRAL-TRIO domain-containing protein</fullName>
    </recommendedName>
</protein>
<dbReference type="EMBL" id="RDQH01000330">
    <property type="protein sequence ID" value="RXI01185.1"/>
    <property type="molecule type" value="Genomic_DNA"/>
</dbReference>
<evidence type="ECO:0000256" key="2">
    <source>
        <dbReference type="ARBA" id="ARBA00004395"/>
    </source>
</evidence>
<dbReference type="CDD" id="cd00170">
    <property type="entry name" value="SEC14"/>
    <property type="match status" value="1"/>
</dbReference>
<evidence type="ECO:0000313" key="9">
    <source>
        <dbReference type="Proteomes" id="UP000290289"/>
    </source>
</evidence>
<dbReference type="PANTHER" id="PTHR45657">
    <property type="entry name" value="CRAL-TRIO DOMAIN-CONTAINING PROTEIN YKL091C-RELATED"/>
    <property type="match status" value="1"/>
</dbReference>
<sequence>MHKLKQDRDIYISKGVGDGDGDIALRPGKTKIFHPPIESHWHLPPPEKNKPDSSIMSNLGFKTMLSYPLKFRDSFKRLGGSSSRSFKTVLGGVHDPKDEKYVESFRELLFIEGQLPPQHNDYHTLLRFLRMRDFDFVKAKDAFLIYLKWREDYQVDEIPKEFKFEEYETVKKCYPHGYHGVDRYGRPVYIERIGMVDLNKLLQVTTLERFTKYHVSEQEKTLNLRYPACSIAAKRHVASTTSILDVHGVGLANFSKPARYIFMEIQKIDSNYYPETLNCLFIVNAGSGFKMLWKVVKAFLDARTLAKIQVLGYNYHSELFDVVDQSNLPTFLGGNCTCSDYGGCLFSDRGPWNNPEITELLQAISVGNELNNCEENGDQGSEEAFVRDTKIEALEAALKETKIVLKELGKDVQELRSTS</sequence>